<evidence type="ECO:0000259" key="10">
    <source>
        <dbReference type="PROSITE" id="PS50885"/>
    </source>
</evidence>
<keyword evidence="4 6" id="KW-0807">Transducer</keyword>
<sequence>MTITQRLLFTFSLLSAALVAMVVVSVSVSQGFQTRFKYVNENTVPSITGISKMIEGSNAVIIALYHHQSVTDLARQAVIEKEVNDTIKHIRALNQHYLAEDTSNEQDRQMTEKAFTMINKIERDLPAFLAASRAQNDAVSLGMLQGTTGIGAEARQLIANYQQQLQLNTNLANALSRENDRTYHHTLLTLITGSAAAILLLGFFTVKTILAIRRQLNAMRLTMEQASENLDLTLKADDTRSDEIGLTAKAFNHLIQTVSLSLNAVESAAQSVSTASSQMSAGNEDLSARTEEQAASLEQTAASMSELSETVRQTAENTRLASQLAKNAREISEDSADRVKTMLTTMGDIRESSAKITDIISLIEGIAFQTNILALNAAVEAARAGEQGRGFAVVAGEVRNLAQRSSSSAREIKALIESSMGFVEAGAVQAEGVGTNMHKMNDAVRQVTDLVDEISVAAQEQSQGISQVHLAVNQMDDVTQQNAALVEEASSASRSLMEQASALNRLVATFVIQRAGPDALKEVKSAIAPPAMMRPVSNIVPAAAETNWQSF</sequence>
<evidence type="ECO:0000256" key="3">
    <source>
        <dbReference type="ARBA" id="ARBA00022500"/>
    </source>
</evidence>
<dbReference type="PROSITE" id="PS50885">
    <property type="entry name" value="HAMP"/>
    <property type="match status" value="1"/>
</dbReference>
<evidence type="ECO:0000313" key="11">
    <source>
        <dbReference type="EMBL" id="KTS94227.1"/>
    </source>
</evidence>
<feature type="region of interest" description="Disordered" evidence="7">
    <location>
        <begin position="276"/>
        <end position="295"/>
    </location>
</feature>
<accession>A0AB34VAW5</accession>
<dbReference type="GO" id="GO:0006935">
    <property type="term" value="P:chemotaxis"/>
    <property type="evidence" value="ECO:0007669"/>
    <property type="project" value="UniProtKB-KW"/>
</dbReference>
<feature type="domain" description="Methyl-accepting transducer" evidence="9">
    <location>
        <begin position="268"/>
        <end position="497"/>
    </location>
</feature>
<evidence type="ECO:0000313" key="12">
    <source>
        <dbReference type="Proteomes" id="UP000072520"/>
    </source>
</evidence>
<dbReference type="PANTHER" id="PTHR43531">
    <property type="entry name" value="PROTEIN ICFG"/>
    <property type="match status" value="1"/>
</dbReference>
<dbReference type="EMBL" id="LDSI01000029">
    <property type="protein sequence ID" value="KTS94227.1"/>
    <property type="molecule type" value="Genomic_DNA"/>
</dbReference>
<dbReference type="SUPFAM" id="SSF58104">
    <property type="entry name" value="Methyl-accepting chemotaxis protein (MCP) signaling domain"/>
    <property type="match status" value="1"/>
</dbReference>
<feature type="transmembrane region" description="Helical" evidence="8">
    <location>
        <begin position="187"/>
        <end position="210"/>
    </location>
</feature>
<dbReference type="Pfam" id="PF00015">
    <property type="entry name" value="MCPsignal"/>
    <property type="match status" value="1"/>
</dbReference>
<proteinExistence type="inferred from homology"/>
<dbReference type="InterPro" id="IPR051310">
    <property type="entry name" value="MCP_chemotaxis"/>
</dbReference>
<evidence type="ECO:0000256" key="7">
    <source>
        <dbReference type="SAM" id="MobiDB-lite"/>
    </source>
</evidence>
<dbReference type="InterPro" id="IPR003660">
    <property type="entry name" value="HAMP_dom"/>
</dbReference>
<comment type="subcellular location">
    <subcellularLocation>
        <location evidence="1">Membrane</location>
    </subcellularLocation>
</comment>
<evidence type="ECO:0000256" key="2">
    <source>
        <dbReference type="ARBA" id="ARBA00022481"/>
    </source>
</evidence>
<dbReference type="PRINTS" id="PR00260">
    <property type="entry name" value="CHEMTRNSDUCR"/>
</dbReference>
<dbReference type="RefSeq" id="WP_058709186.1">
    <property type="nucleotide sequence ID" value="NZ_CP049115.1"/>
</dbReference>
<name>A0AB34VAW5_9GAMM</name>
<keyword evidence="8" id="KW-1133">Transmembrane helix</keyword>
<reference evidence="11 12" key="1">
    <citation type="journal article" date="2016" name="Front. Microbiol.">
        <title>Genomic Resource of Rice Seed Associated Bacteria.</title>
        <authorList>
            <person name="Midha S."/>
            <person name="Bansal K."/>
            <person name="Sharma S."/>
            <person name="Kumar N."/>
            <person name="Patil P.P."/>
            <person name="Chaudhry V."/>
            <person name="Patil P.B."/>
        </authorList>
    </citation>
    <scope>NUCLEOTIDE SEQUENCE [LARGE SCALE GENOMIC DNA]</scope>
    <source>
        <strain evidence="11 12">RSA13</strain>
    </source>
</reference>
<comment type="similarity">
    <text evidence="5">Belongs to the methyl-accepting chemotaxis (MCP) protein family.</text>
</comment>
<dbReference type="AlphaFoldDB" id="A0AB34VAW5"/>
<keyword evidence="2" id="KW-0488">Methylation</keyword>
<dbReference type="SMART" id="SM00304">
    <property type="entry name" value="HAMP"/>
    <property type="match status" value="1"/>
</dbReference>
<evidence type="ECO:0000256" key="4">
    <source>
        <dbReference type="ARBA" id="ARBA00023224"/>
    </source>
</evidence>
<evidence type="ECO:0000256" key="8">
    <source>
        <dbReference type="SAM" id="Phobius"/>
    </source>
</evidence>
<dbReference type="PROSITE" id="PS50111">
    <property type="entry name" value="CHEMOTAXIS_TRANSDUC_2"/>
    <property type="match status" value="1"/>
</dbReference>
<dbReference type="SMART" id="SM00283">
    <property type="entry name" value="MA"/>
    <property type="match status" value="1"/>
</dbReference>
<gene>
    <name evidence="11" type="ORF">RSA13_19465</name>
</gene>
<dbReference type="Pfam" id="PF00672">
    <property type="entry name" value="HAMP"/>
    <property type="match status" value="1"/>
</dbReference>
<dbReference type="InterPro" id="IPR004090">
    <property type="entry name" value="Chemotax_Me-accpt_rcpt"/>
</dbReference>
<dbReference type="Gene3D" id="1.10.287.950">
    <property type="entry name" value="Methyl-accepting chemotaxis protein"/>
    <property type="match status" value="1"/>
</dbReference>
<dbReference type="Proteomes" id="UP000072520">
    <property type="component" value="Unassembled WGS sequence"/>
</dbReference>
<keyword evidence="8" id="KW-0472">Membrane</keyword>
<organism evidence="11 12">
    <name type="scientific">Pantoea stewartii</name>
    <dbReference type="NCBI Taxonomy" id="66269"/>
    <lineage>
        <taxon>Bacteria</taxon>
        <taxon>Pseudomonadati</taxon>
        <taxon>Pseudomonadota</taxon>
        <taxon>Gammaproteobacteria</taxon>
        <taxon>Enterobacterales</taxon>
        <taxon>Erwiniaceae</taxon>
        <taxon>Pantoea</taxon>
    </lineage>
</organism>
<protein>
    <submittedName>
        <fullName evidence="11">Methyl-accepting chemotaxis protein</fullName>
    </submittedName>
</protein>
<dbReference type="GO" id="GO:0007165">
    <property type="term" value="P:signal transduction"/>
    <property type="evidence" value="ECO:0007669"/>
    <property type="project" value="UniProtKB-KW"/>
</dbReference>
<dbReference type="CDD" id="cd11386">
    <property type="entry name" value="MCP_signal"/>
    <property type="match status" value="1"/>
</dbReference>
<keyword evidence="3" id="KW-0145">Chemotaxis</keyword>
<keyword evidence="8" id="KW-0812">Transmembrane</keyword>
<evidence type="ECO:0000259" key="9">
    <source>
        <dbReference type="PROSITE" id="PS50111"/>
    </source>
</evidence>
<dbReference type="FunFam" id="1.10.287.950:FF:000001">
    <property type="entry name" value="Methyl-accepting chemotaxis sensory transducer"/>
    <property type="match status" value="1"/>
</dbReference>
<evidence type="ECO:0000256" key="1">
    <source>
        <dbReference type="ARBA" id="ARBA00004370"/>
    </source>
</evidence>
<dbReference type="InterPro" id="IPR004089">
    <property type="entry name" value="MCPsignal_dom"/>
</dbReference>
<dbReference type="PANTHER" id="PTHR43531:SF14">
    <property type="entry name" value="METHYL-ACCEPTING CHEMOTAXIS PROTEIN I-RELATED"/>
    <property type="match status" value="1"/>
</dbReference>
<dbReference type="GeneID" id="61250911"/>
<dbReference type="GO" id="GO:0004888">
    <property type="term" value="F:transmembrane signaling receptor activity"/>
    <property type="evidence" value="ECO:0007669"/>
    <property type="project" value="InterPro"/>
</dbReference>
<dbReference type="GO" id="GO:0005886">
    <property type="term" value="C:plasma membrane"/>
    <property type="evidence" value="ECO:0007669"/>
    <property type="project" value="TreeGrafter"/>
</dbReference>
<comment type="caution">
    <text evidence="11">The sequence shown here is derived from an EMBL/GenBank/DDBJ whole genome shotgun (WGS) entry which is preliminary data.</text>
</comment>
<evidence type="ECO:0000256" key="6">
    <source>
        <dbReference type="PROSITE-ProRule" id="PRU00284"/>
    </source>
</evidence>
<evidence type="ECO:0000256" key="5">
    <source>
        <dbReference type="ARBA" id="ARBA00029447"/>
    </source>
</evidence>
<feature type="domain" description="HAMP" evidence="10">
    <location>
        <begin position="210"/>
        <end position="263"/>
    </location>
</feature>